<name>A0A8S5N9U3_9CAUD</name>
<dbReference type="EMBL" id="BK015112">
    <property type="protein sequence ID" value="DAD91417.1"/>
    <property type="molecule type" value="Genomic_DNA"/>
</dbReference>
<keyword evidence="1" id="KW-0472">Membrane</keyword>
<accession>A0A8S5N9U3</accession>
<organism evidence="2">
    <name type="scientific">Siphoviridae sp. ctS3r5</name>
    <dbReference type="NCBI Taxonomy" id="2826341"/>
    <lineage>
        <taxon>Viruses</taxon>
        <taxon>Duplodnaviria</taxon>
        <taxon>Heunggongvirae</taxon>
        <taxon>Uroviricota</taxon>
        <taxon>Caudoviricetes</taxon>
    </lineage>
</organism>
<keyword evidence="1" id="KW-0812">Transmembrane</keyword>
<protein>
    <submittedName>
        <fullName evidence="2">Uncharacterized protein</fullName>
    </submittedName>
</protein>
<proteinExistence type="predicted"/>
<sequence length="42" mass="5063">MYCLFLTTYTQFLYCRLYSFGSLFLCLLKRSLVSIYTNLCYP</sequence>
<keyword evidence="1" id="KW-1133">Transmembrane helix</keyword>
<feature type="transmembrane region" description="Helical" evidence="1">
    <location>
        <begin position="6"/>
        <end position="28"/>
    </location>
</feature>
<evidence type="ECO:0000313" key="2">
    <source>
        <dbReference type="EMBL" id="DAD91417.1"/>
    </source>
</evidence>
<reference evidence="2" key="1">
    <citation type="journal article" date="2021" name="Proc. Natl. Acad. Sci. U.S.A.">
        <title>A Catalog of Tens of Thousands of Viruses from Human Metagenomes Reveals Hidden Associations with Chronic Diseases.</title>
        <authorList>
            <person name="Tisza M.J."/>
            <person name="Buck C.B."/>
        </authorList>
    </citation>
    <scope>NUCLEOTIDE SEQUENCE</scope>
    <source>
        <strain evidence="2">CtS3r5</strain>
    </source>
</reference>
<evidence type="ECO:0000256" key="1">
    <source>
        <dbReference type="SAM" id="Phobius"/>
    </source>
</evidence>